<dbReference type="Pfam" id="PF07238">
    <property type="entry name" value="PilZ"/>
    <property type="match status" value="1"/>
</dbReference>
<dbReference type="InterPro" id="IPR045851">
    <property type="entry name" value="AMP-bd_C_sf"/>
</dbReference>
<dbReference type="Proteomes" id="UP000715781">
    <property type="component" value="Unassembled WGS sequence"/>
</dbReference>
<keyword evidence="3" id="KW-0597">Phosphoprotein</keyword>
<dbReference type="GO" id="GO:0003824">
    <property type="term" value="F:catalytic activity"/>
    <property type="evidence" value="ECO:0007669"/>
    <property type="project" value="InterPro"/>
</dbReference>
<dbReference type="Gene3D" id="3.30.300.30">
    <property type="match status" value="1"/>
</dbReference>
<reference evidence="6" key="1">
    <citation type="submission" date="2021-05" db="EMBL/GenBank/DDBJ databases">
        <authorList>
            <person name="Pietrasiak N."/>
            <person name="Ward R."/>
            <person name="Stajich J.E."/>
            <person name="Kurbessoian T."/>
        </authorList>
    </citation>
    <scope>NUCLEOTIDE SEQUENCE</scope>
    <source>
        <strain evidence="6">JT2-VF2</strain>
    </source>
</reference>
<accession>A0A951PZM9</accession>
<feature type="compositionally biased region" description="Basic residues" evidence="4">
    <location>
        <begin position="1202"/>
        <end position="1213"/>
    </location>
</feature>
<dbReference type="InterPro" id="IPR010071">
    <property type="entry name" value="AA_adenyl_dom"/>
</dbReference>
<dbReference type="Pfam" id="PF00550">
    <property type="entry name" value="PP-binding"/>
    <property type="match status" value="1"/>
</dbReference>
<dbReference type="GO" id="GO:0031177">
    <property type="term" value="F:phosphopantetheine binding"/>
    <property type="evidence" value="ECO:0007669"/>
    <property type="project" value="InterPro"/>
</dbReference>
<dbReference type="PANTHER" id="PTHR45527">
    <property type="entry name" value="NONRIBOSOMAL PEPTIDE SYNTHETASE"/>
    <property type="match status" value="1"/>
</dbReference>
<dbReference type="Gene3D" id="3.30.559.30">
    <property type="entry name" value="Nonribosomal peptide synthetase, condensation domain"/>
    <property type="match status" value="1"/>
</dbReference>
<dbReference type="Pfam" id="PF13193">
    <property type="entry name" value="AMP-binding_C"/>
    <property type="match status" value="1"/>
</dbReference>
<protein>
    <submittedName>
        <fullName evidence="6">Amino acid adenylation domain-containing protein</fullName>
    </submittedName>
</protein>
<dbReference type="FunFam" id="2.30.38.10:FF:000001">
    <property type="entry name" value="Non-ribosomal peptide synthetase PvdI"/>
    <property type="match status" value="1"/>
</dbReference>
<dbReference type="GO" id="GO:0044550">
    <property type="term" value="P:secondary metabolite biosynthetic process"/>
    <property type="evidence" value="ECO:0007669"/>
    <property type="project" value="TreeGrafter"/>
</dbReference>
<dbReference type="Pfam" id="PF00668">
    <property type="entry name" value="Condensation"/>
    <property type="match status" value="1"/>
</dbReference>
<dbReference type="EMBL" id="JAHHHN010000012">
    <property type="protein sequence ID" value="MBW4563379.1"/>
    <property type="molecule type" value="Genomic_DNA"/>
</dbReference>
<dbReference type="InterPro" id="IPR036736">
    <property type="entry name" value="ACP-like_sf"/>
</dbReference>
<dbReference type="InterPro" id="IPR001242">
    <property type="entry name" value="Condensation_dom"/>
</dbReference>
<dbReference type="GO" id="GO:0008610">
    <property type="term" value="P:lipid biosynthetic process"/>
    <property type="evidence" value="ECO:0007669"/>
    <property type="project" value="UniProtKB-ARBA"/>
</dbReference>
<evidence type="ECO:0000259" key="5">
    <source>
        <dbReference type="PROSITE" id="PS50075"/>
    </source>
</evidence>
<dbReference type="Pfam" id="PF00501">
    <property type="entry name" value="AMP-binding"/>
    <property type="match status" value="1"/>
</dbReference>
<dbReference type="SUPFAM" id="SSF56801">
    <property type="entry name" value="Acetyl-CoA synthetase-like"/>
    <property type="match status" value="1"/>
</dbReference>
<dbReference type="Gene3D" id="3.30.559.10">
    <property type="entry name" value="Chloramphenicol acetyltransferase-like domain"/>
    <property type="match status" value="1"/>
</dbReference>
<reference evidence="6" key="2">
    <citation type="journal article" date="2022" name="Microbiol. Resour. Announc.">
        <title>Metagenome Sequencing to Explore Phylogenomics of Terrestrial Cyanobacteria.</title>
        <authorList>
            <person name="Ward R.D."/>
            <person name="Stajich J.E."/>
            <person name="Johansen J.R."/>
            <person name="Huntemann M."/>
            <person name="Clum A."/>
            <person name="Foster B."/>
            <person name="Foster B."/>
            <person name="Roux S."/>
            <person name="Palaniappan K."/>
            <person name="Varghese N."/>
            <person name="Mukherjee S."/>
            <person name="Reddy T.B.K."/>
            <person name="Daum C."/>
            <person name="Copeland A."/>
            <person name="Chen I.A."/>
            <person name="Ivanova N.N."/>
            <person name="Kyrpides N.C."/>
            <person name="Shapiro N."/>
            <person name="Eloe-Fadrosh E.A."/>
            <person name="Pietrasiak N."/>
        </authorList>
    </citation>
    <scope>NUCLEOTIDE SEQUENCE</scope>
    <source>
        <strain evidence="6">JT2-VF2</strain>
    </source>
</reference>
<gene>
    <name evidence="6" type="ORF">KME32_19980</name>
</gene>
<evidence type="ECO:0000256" key="2">
    <source>
        <dbReference type="ARBA" id="ARBA00022450"/>
    </source>
</evidence>
<dbReference type="FunFam" id="1.10.1200.10:FF:000016">
    <property type="entry name" value="Non-ribosomal peptide synthase"/>
    <property type="match status" value="1"/>
</dbReference>
<dbReference type="Gene3D" id="2.30.38.10">
    <property type="entry name" value="Luciferase, Domain 3"/>
    <property type="match status" value="1"/>
</dbReference>
<comment type="caution">
    <text evidence="6">The sequence shown here is derived from an EMBL/GenBank/DDBJ whole genome shotgun (WGS) entry which is preliminary data.</text>
</comment>
<dbReference type="SUPFAM" id="SSF52777">
    <property type="entry name" value="CoA-dependent acyltransferases"/>
    <property type="match status" value="2"/>
</dbReference>
<evidence type="ECO:0000313" key="7">
    <source>
        <dbReference type="Proteomes" id="UP000715781"/>
    </source>
</evidence>
<dbReference type="Gene3D" id="2.40.10.220">
    <property type="entry name" value="predicted glycosyltransferase like domains"/>
    <property type="match status" value="1"/>
</dbReference>
<evidence type="ECO:0000313" key="6">
    <source>
        <dbReference type="EMBL" id="MBW4563379.1"/>
    </source>
</evidence>
<dbReference type="PIRSF" id="PIRSF001617">
    <property type="entry name" value="Alpha-AR"/>
    <property type="match status" value="1"/>
</dbReference>
<feature type="domain" description="Carrier" evidence="5">
    <location>
        <begin position="1105"/>
        <end position="1180"/>
    </location>
</feature>
<proteinExistence type="predicted"/>
<dbReference type="Gene3D" id="1.10.1200.10">
    <property type="entry name" value="ACP-like"/>
    <property type="match status" value="1"/>
</dbReference>
<dbReference type="InterPro" id="IPR020806">
    <property type="entry name" value="PKS_PP-bd"/>
</dbReference>
<dbReference type="InterPro" id="IPR009081">
    <property type="entry name" value="PP-bd_ACP"/>
</dbReference>
<dbReference type="PROSITE" id="PS50075">
    <property type="entry name" value="CARRIER"/>
    <property type="match status" value="1"/>
</dbReference>
<evidence type="ECO:0000256" key="1">
    <source>
        <dbReference type="ARBA" id="ARBA00001957"/>
    </source>
</evidence>
<dbReference type="GO" id="GO:0035438">
    <property type="term" value="F:cyclic-di-GMP binding"/>
    <property type="evidence" value="ECO:0007669"/>
    <property type="project" value="InterPro"/>
</dbReference>
<dbReference type="FunFam" id="3.40.50.12780:FF:000012">
    <property type="entry name" value="Non-ribosomal peptide synthetase"/>
    <property type="match status" value="1"/>
</dbReference>
<dbReference type="SUPFAM" id="SSF141371">
    <property type="entry name" value="PilZ domain-like"/>
    <property type="match status" value="1"/>
</dbReference>
<dbReference type="PANTHER" id="PTHR45527:SF1">
    <property type="entry name" value="FATTY ACID SYNTHASE"/>
    <property type="match status" value="1"/>
</dbReference>
<name>A0A951PZM9_9NOST</name>
<dbReference type="CDD" id="cd17652">
    <property type="entry name" value="A_NRPS_CmdD_like"/>
    <property type="match status" value="1"/>
</dbReference>
<dbReference type="CDD" id="cd19531">
    <property type="entry name" value="LCL_NRPS-like"/>
    <property type="match status" value="1"/>
</dbReference>
<dbReference type="InterPro" id="IPR009875">
    <property type="entry name" value="PilZ_domain"/>
</dbReference>
<dbReference type="InterPro" id="IPR025110">
    <property type="entry name" value="AMP-bd_C"/>
</dbReference>
<organism evidence="6 7">
    <name type="scientific">Mojavia pulchra JT2-VF2</name>
    <dbReference type="NCBI Taxonomy" id="287848"/>
    <lineage>
        <taxon>Bacteria</taxon>
        <taxon>Bacillati</taxon>
        <taxon>Cyanobacteriota</taxon>
        <taxon>Cyanophyceae</taxon>
        <taxon>Nostocales</taxon>
        <taxon>Nostocaceae</taxon>
    </lineage>
</organism>
<sequence>MIQKLPTNSLEAVGNSLAADEEVFVFPLSFSQQRLWFLDQLIPNSPIYNIPGAVQFHGRLDRVALEKSFNEIVRRHEILRTTFAIVDGQPVQAVASVEENFTLRHYYLLQEINLNHLSEPNRQLEVERVATAEAQRPFNLAQGPLLRVTLLRLAEQEYTFIVTVHHIISDGWSFGVLMQELMVLYHAFSQGNPSPLSELPIQYADFALWQQEWLQGELLKSKFAYWQRQLGGSLPVLQLPTDRPRPAVQSFQGARQPFALSSTLSEALKTFARQENVTVFMTLLAVFKTLLYRYTGQEDILVGSPIANRQRPELEGLMGFFVNTLVLRTDLSGNPTFRQLLARVREVTLEADAHQDVPFEKLVEALQPERELSRNPLFQVAFAIAPPMPGLTPPWSYSLLDMDTGTAKFDLTLTLQERAEGFICAFEYSTDLFETDAIARMVGHFQTLLEGILANPDQSIGALPLLTQPEWQQMQLWNHTEADYPQNACIHQLFEAQVEKTPNAVAVVFADQQLTYRELNAKANQLAHYLQTLGVGPEVLVGICVERSLETLIGILGILKAGGAYLPLDPSYPAERLAFMLEDAQVPVLLTQQSLGIDQTHNESLQKTTIVYLDKWETDTCGEENPVSGVTSDNLAYTIYTSGSTGRPKGVLLTHRGLCNLATAQQQLFNVQPDNRVLQFASLSFDASIWEIVMAWFAGATLVLAQRDDLLPGTTLLELLRDQQIAIVTLPPSALAVLPAEELPDLQTIIVAGEACPPELVKRWAPGRRFFNAYGPTESTVCATVAECTPGHKKLPIGYPIANTQVYILDAHLQPVPLGVPGELYIAGVGLARGYLNRTELTAEKFIFKSKGIGQRALGTQSSEERLYKTGDLARYLADGNIEYLGRIDNQVKIRGFRIELGEIEAVLSQHPDVREAIAIAREDTSGDKRLVAYIVSKQKPNRVPYESECLAELNGYGTVKLQTEDISVGGACLVGMPEMAGIAQHLRLYLTLPGSSEAQWFTGKIAWQQGKRVGIQFQITPSEQAVLNKSVEYLFKIGGFLKVLQRTAVESLRSFLKEKLPDYMVPSSFVFLDALPQTPNGKVDRKGLPAPEALRSQLDSSYVAPQTEIEQAIASVWQRVLQVEKVGLHDNFFDLGGHSLRMAQVHGQLRDVLQQDISMVELFQYPTISSLAKHLSQDEVQPGFTQSRERANKQKQALHLQKQRMQRKQHNG</sequence>
<feature type="region of interest" description="Disordered" evidence="4">
    <location>
        <begin position="1178"/>
        <end position="1213"/>
    </location>
</feature>
<dbReference type="SUPFAM" id="SSF47336">
    <property type="entry name" value="ACP-like"/>
    <property type="match status" value="1"/>
</dbReference>
<keyword evidence="2" id="KW-0596">Phosphopantetheine</keyword>
<dbReference type="AlphaFoldDB" id="A0A951PZM9"/>
<evidence type="ECO:0000256" key="4">
    <source>
        <dbReference type="SAM" id="MobiDB-lite"/>
    </source>
</evidence>
<dbReference type="InterPro" id="IPR000873">
    <property type="entry name" value="AMP-dep_synth/lig_dom"/>
</dbReference>
<dbReference type="GO" id="GO:0005829">
    <property type="term" value="C:cytosol"/>
    <property type="evidence" value="ECO:0007669"/>
    <property type="project" value="TreeGrafter"/>
</dbReference>
<dbReference type="GO" id="GO:0072330">
    <property type="term" value="P:monocarboxylic acid biosynthetic process"/>
    <property type="evidence" value="ECO:0007669"/>
    <property type="project" value="UniProtKB-ARBA"/>
</dbReference>
<dbReference type="FunFam" id="3.30.559.10:FF:000012">
    <property type="entry name" value="Non-ribosomal peptide synthetase"/>
    <property type="match status" value="1"/>
</dbReference>
<dbReference type="GO" id="GO:0043041">
    <property type="term" value="P:amino acid activation for nonribosomal peptide biosynthetic process"/>
    <property type="evidence" value="ECO:0007669"/>
    <property type="project" value="TreeGrafter"/>
</dbReference>
<comment type="cofactor">
    <cofactor evidence="1">
        <name>pantetheine 4'-phosphate</name>
        <dbReference type="ChEBI" id="CHEBI:47942"/>
    </cofactor>
</comment>
<dbReference type="Gene3D" id="3.40.50.980">
    <property type="match status" value="2"/>
</dbReference>
<dbReference type="FunFam" id="3.40.50.980:FF:000001">
    <property type="entry name" value="Non-ribosomal peptide synthetase"/>
    <property type="match status" value="1"/>
</dbReference>
<evidence type="ECO:0000256" key="3">
    <source>
        <dbReference type="ARBA" id="ARBA00022553"/>
    </source>
</evidence>
<dbReference type="SMART" id="SM00823">
    <property type="entry name" value="PKS_PP"/>
    <property type="match status" value="1"/>
</dbReference>
<dbReference type="InterPro" id="IPR023213">
    <property type="entry name" value="CAT-like_dom_sf"/>
</dbReference>
<dbReference type="NCBIfam" id="TIGR01733">
    <property type="entry name" value="AA-adenyl-dom"/>
    <property type="match status" value="1"/>
</dbReference>